<evidence type="ECO:0000256" key="5">
    <source>
        <dbReference type="ARBA" id="ARBA00023237"/>
    </source>
</evidence>
<dbReference type="HOGENOM" id="CLU_136213_1_0_5"/>
<accession>C4WP64</accession>
<dbReference type="EMBL" id="ACQA01000002">
    <property type="protein sequence ID" value="EEQ94128.1"/>
    <property type="molecule type" value="Genomic_DNA"/>
</dbReference>
<evidence type="ECO:0000256" key="1">
    <source>
        <dbReference type="ARBA" id="ARBA00004459"/>
    </source>
</evidence>
<evidence type="ECO:0000256" key="7">
    <source>
        <dbReference type="ARBA" id="ARBA00044505"/>
    </source>
</evidence>
<dbReference type="NCBIfam" id="NF041251">
    <property type="entry name" value="omp10_alpha_prot"/>
    <property type="match status" value="1"/>
</dbReference>
<comment type="caution">
    <text evidence="8">The sequence shown here is derived from an EMBL/GenBank/DDBJ whole genome shotgun (WGS) entry which is preliminary data.</text>
</comment>
<comment type="similarity">
    <text evidence="7">Belongs to the rhizobiaceae omp10 lipoprotein family.</text>
</comment>
<gene>
    <name evidence="8" type="ORF">OINT_2001343</name>
</gene>
<protein>
    <recommendedName>
        <fullName evidence="10">Lipoprotein Omp10</fullName>
    </recommendedName>
</protein>
<keyword evidence="2" id="KW-0732">Signal</keyword>
<comment type="subcellular location">
    <subcellularLocation>
        <location evidence="1">Cell outer membrane</location>
        <topology evidence="1">Lipid-anchor</topology>
    </subcellularLocation>
</comment>
<keyword evidence="4" id="KW-0564">Palmitate</keyword>
<evidence type="ECO:0008006" key="10">
    <source>
        <dbReference type="Google" id="ProtNLM"/>
    </source>
</evidence>
<proteinExistence type="inferred from homology"/>
<dbReference type="PROSITE" id="PS51257">
    <property type="entry name" value="PROKAR_LIPOPROTEIN"/>
    <property type="match status" value="1"/>
</dbReference>
<dbReference type="GO" id="GO:0009279">
    <property type="term" value="C:cell outer membrane"/>
    <property type="evidence" value="ECO:0007669"/>
    <property type="project" value="UniProtKB-SubCell"/>
</dbReference>
<evidence type="ECO:0000256" key="3">
    <source>
        <dbReference type="ARBA" id="ARBA00023136"/>
    </source>
</evidence>
<reference evidence="8 9" key="1">
    <citation type="submission" date="2009-05" db="EMBL/GenBank/DDBJ databases">
        <authorList>
            <person name="Setubal J.C."/>
            <person name="Boyle S."/>
            <person name="Crasta O.R."/>
            <person name="Gillespie J.J."/>
            <person name="Kenyon R.W."/>
            <person name="Lu J."/>
            <person name="Mane S."/>
            <person name="Nagrani S."/>
            <person name="Shallom J.M."/>
            <person name="Shallom S."/>
            <person name="Shukla M."/>
            <person name="Snyder E.E."/>
            <person name="Sobral B.W."/>
            <person name="Wattam A.R."/>
            <person name="Will R."/>
            <person name="Williams K."/>
            <person name="Yoo H."/>
            <person name="Munk C."/>
            <person name="Tapia R."/>
            <person name="Green L."/>
            <person name="Rogers Y."/>
            <person name="Detter J.C."/>
            <person name="Bruce D."/>
            <person name="Brettin T.S."/>
            <person name="Tsolis R."/>
        </authorList>
    </citation>
    <scope>NUCLEOTIDE SEQUENCE [LARGE SCALE GENOMIC DNA]</scope>
    <source>
        <strain evidence="8 9">LMG 3301</strain>
    </source>
</reference>
<dbReference type="AlphaFoldDB" id="C4WP64"/>
<evidence type="ECO:0000256" key="6">
    <source>
        <dbReference type="ARBA" id="ARBA00023288"/>
    </source>
</evidence>
<keyword evidence="5" id="KW-0998">Cell outer membrane</keyword>
<organism evidence="8 9">
    <name type="scientific">Brucella intermedia LMG 3301</name>
    <dbReference type="NCBI Taxonomy" id="641118"/>
    <lineage>
        <taxon>Bacteria</taxon>
        <taxon>Pseudomonadati</taxon>
        <taxon>Pseudomonadota</taxon>
        <taxon>Alphaproteobacteria</taxon>
        <taxon>Hyphomicrobiales</taxon>
        <taxon>Brucellaceae</taxon>
        <taxon>Brucella/Ochrobactrum group</taxon>
        <taxon>Brucella</taxon>
    </lineage>
</organism>
<name>C4WP64_9HYPH</name>
<dbReference type="Pfam" id="PF26368">
    <property type="entry name" value="OMP10"/>
    <property type="match status" value="1"/>
</dbReference>
<dbReference type="Proteomes" id="UP000004386">
    <property type="component" value="Unassembled WGS sequence"/>
</dbReference>
<evidence type="ECO:0000256" key="4">
    <source>
        <dbReference type="ARBA" id="ARBA00023139"/>
    </source>
</evidence>
<keyword evidence="3" id="KW-0472">Membrane</keyword>
<evidence type="ECO:0000313" key="8">
    <source>
        <dbReference type="EMBL" id="EEQ94128.1"/>
    </source>
</evidence>
<dbReference type="InterPro" id="IPR049857">
    <property type="entry name" value="Omp10-like"/>
</dbReference>
<sequence length="139" mass="14756">MVLARNALMESMDMKRFRIIAPLAVMSLALAACETTGPVGGNVPVVSRAPAGIEGSWVDPNGIVSSFNGGIFETRATDTNEKLAEGNYRYQSPQLVEIDMRSIVRGTSSKVNCALVSPTQLNCTSSSGSRFSLTRRAAG</sequence>
<keyword evidence="6" id="KW-0449">Lipoprotein</keyword>
<evidence type="ECO:0000256" key="2">
    <source>
        <dbReference type="ARBA" id="ARBA00022729"/>
    </source>
</evidence>
<evidence type="ECO:0000313" key="9">
    <source>
        <dbReference type="Proteomes" id="UP000004386"/>
    </source>
</evidence>